<sequence>MTFRRPEREQLIGALVPVAAERPAPDPAPAAPLPIRAAPVGIPVLAVARLDGSGRVSARPLLQALGWCPGQGVDIDVRHGRLAVTADPRGRYALDPRGLLALPAPLRRLCGLAAGGQVLLAALPAHHLLVVHRADELARLLHPAHQLMVGGHHGR</sequence>
<gene>
    <name evidence="1" type="ORF">Cci01nite_16570</name>
</gene>
<dbReference type="AlphaFoldDB" id="A0A8J3KCK1"/>
<dbReference type="EMBL" id="BONH01000005">
    <property type="protein sequence ID" value="GIF96563.1"/>
    <property type="molecule type" value="Genomic_DNA"/>
</dbReference>
<accession>A0A8J3KCK1</accession>
<proteinExistence type="predicted"/>
<name>A0A8J3KCK1_9ACTN</name>
<comment type="caution">
    <text evidence="1">The sequence shown here is derived from an EMBL/GenBank/DDBJ whole genome shotgun (WGS) entry which is preliminary data.</text>
</comment>
<dbReference type="RefSeq" id="WP_120319525.1">
    <property type="nucleotide sequence ID" value="NZ_BONH01000005.1"/>
</dbReference>
<reference evidence="1 2" key="1">
    <citation type="submission" date="2021-01" db="EMBL/GenBank/DDBJ databases">
        <title>Whole genome shotgun sequence of Catellatospora citrea NBRC 14495.</title>
        <authorList>
            <person name="Komaki H."/>
            <person name="Tamura T."/>
        </authorList>
    </citation>
    <scope>NUCLEOTIDE SEQUENCE [LARGE SCALE GENOMIC DNA]</scope>
    <source>
        <strain evidence="1 2">NBRC 14495</strain>
    </source>
</reference>
<evidence type="ECO:0000313" key="1">
    <source>
        <dbReference type="EMBL" id="GIF96563.1"/>
    </source>
</evidence>
<keyword evidence="2" id="KW-1185">Reference proteome</keyword>
<dbReference type="Proteomes" id="UP000659904">
    <property type="component" value="Unassembled WGS sequence"/>
</dbReference>
<organism evidence="1 2">
    <name type="scientific">Catellatospora citrea</name>
    <dbReference type="NCBI Taxonomy" id="53366"/>
    <lineage>
        <taxon>Bacteria</taxon>
        <taxon>Bacillati</taxon>
        <taxon>Actinomycetota</taxon>
        <taxon>Actinomycetes</taxon>
        <taxon>Micromonosporales</taxon>
        <taxon>Micromonosporaceae</taxon>
        <taxon>Catellatospora</taxon>
    </lineage>
</organism>
<protein>
    <submittedName>
        <fullName evidence="1">Uncharacterized protein</fullName>
    </submittedName>
</protein>
<evidence type="ECO:0000313" key="2">
    <source>
        <dbReference type="Proteomes" id="UP000659904"/>
    </source>
</evidence>